<dbReference type="AlphaFoldDB" id="A0A6J4GJH9"/>
<evidence type="ECO:0000313" key="7">
    <source>
        <dbReference type="EMBL" id="CAA9198216.1"/>
    </source>
</evidence>
<reference evidence="7 8" key="1">
    <citation type="submission" date="2020-02" db="EMBL/GenBank/DDBJ databases">
        <authorList>
            <person name="Criscuolo A."/>
        </authorList>
    </citation>
    <scope>NUCLEOTIDE SEQUENCE [LARGE SCALE GENOMIC DNA]</scope>
    <source>
        <strain evidence="7">CIP105534</strain>
    </source>
</reference>
<dbReference type="PROSITE" id="PS51257">
    <property type="entry name" value="PROKAR_LIPOPROTEIN"/>
    <property type="match status" value="1"/>
</dbReference>
<evidence type="ECO:0000256" key="5">
    <source>
        <dbReference type="ARBA" id="ARBA00022833"/>
    </source>
</evidence>
<evidence type="ECO:0000256" key="4">
    <source>
        <dbReference type="ARBA" id="ARBA00022801"/>
    </source>
</evidence>
<dbReference type="GO" id="GO:0046872">
    <property type="term" value="F:metal ion binding"/>
    <property type="evidence" value="ECO:0007669"/>
    <property type="project" value="UniProtKB-KW"/>
</dbReference>
<dbReference type="GO" id="GO:0008237">
    <property type="term" value="F:metallopeptidase activity"/>
    <property type="evidence" value="ECO:0007669"/>
    <property type="project" value="UniProtKB-KW"/>
</dbReference>
<evidence type="ECO:0000256" key="6">
    <source>
        <dbReference type="ARBA" id="ARBA00023049"/>
    </source>
</evidence>
<evidence type="ECO:0000313" key="8">
    <source>
        <dbReference type="Proteomes" id="UP000479938"/>
    </source>
</evidence>
<dbReference type="Pfam" id="PF07998">
    <property type="entry name" value="Peptidase_M54"/>
    <property type="match status" value="1"/>
</dbReference>
<evidence type="ECO:0000256" key="2">
    <source>
        <dbReference type="ARBA" id="ARBA00022670"/>
    </source>
</evidence>
<evidence type="ECO:0008006" key="9">
    <source>
        <dbReference type="Google" id="ProtNLM"/>
    </source>
</evidence>
<dbReference type="GO" id="GO:0006508">
    <property type="term" value="P:proteolysis"/>
    <property type="evidence" value="ECO:0007669"/>
    <property type="project" value="UniProtKB-KW"/>
</dbReference>
<keyword evidence="5" id="KW-0862">Zinc</keyword>
<dbReference type="PANTHER" id="PTHR15910">
    <property type="entry name" value="ARCHAEMETZINCIN"/>
    <property type="match status" value="1"/>
</dbReference>
<keyword evidence="6" id="KW-0482">Metalloprotease</keyword>
<keyword evidence="8" id="KW-1185">Reference proteome</keyword>
<organism evidence="7 8">
    <name type="scientific">Flavobacterium bizetiae</name>
    <dbReference type="NCBI Taxonomy" id="2704140"/>
    <lineage>
        <taxon>Bacteria</taxon>
        <taxon>Pseudomonadati</taxon>
        <taxon>Bacteroidota</taxon>
        <taxon>Flavobacteriia</taxon>
        <taxon>Flavobacteriales</taxon>
        <taxon>Flavobacteriaceae</taxon>
        <taxon>Flavobacterium</taxon>
    </lineage>
</organism>
<evidence type="ECO:0000256" key="3">
    <source>
        <dbReference type="ARBA" id="ARBA00022723"/>
    </source>
</evidence>
<dbReference type="EMBL" id="CADCSU010000083">
    <property type="protein sequence ID" value="CAA9198216.1"/>
    <property type="molecule type" value="Genomic_DNA"/>
</dbReference>
<dbReference type="Gene3D" id="3.40.390.10">
    <property type="entry name" value="Collagenase (Catalytic Domain)"/>
    <property type="match status" value="1"/>
</dbReference>
<evidence type="ECO:0000256" key="1">
    <source>
        <dbReference type="ARBA" id="ARBA00001947"/>
    </source>
</evidence>
<keyword evidence="2" id="KW-0645">Protease</keyword>
<accession>A0A6J4GJH9</accession>
<comment type="cofactor">
    <cofactor evidence="1">
        <name>Zn(2+)</name>
        <dbReference type="ChEBI" id="CHEBI:29105"/>
    </cofactor>
</comment>
<dbReference type="PANTHER" id="PTHR15910:SF1">
    <property type="entry name" value="ARCHAEMETZINCIN-2"/>
    <property type="match status" value="1"/>
</dbReference>
<dbReference type="RefSeq" id="WP_173970662.1">
    <property type="nucleotide sequence ID" value="NZ_CADCSU010000083.1"/>
</dbReference>
<gene>
    <name evidence="7" type="ORF">FLA105534_02035</name>
</gene>
<proteinExistence type="predicted"/>
<dbReference type="InterPro" id="IPR012962">
    <property type="entry name" value="Pept_M54_archaemetzincn"/>
</dbReference>
<keyword evidence="3" id="KW-0479">Metal-binding</keyword>
<dbReference type="Proteomes" id="UP000479938">
    <property type="component" value="Unassembled WGS sequence"/>
</dbReference>
<dbReference type="SUPFAM" id="SSF55486">
    <property type="entry name" value="Metalloproteases ('zincins'), catalytic domain"/>
    <property type="match status" value="1"/>
</dbReference>
<keyword evidence="4" id="KW-0378">Hydrolase</keyword>
<protein>
    <recommendedName>
        <fullName evidence="9">Archaemetzincin</fullName>
    </recommendedName>
</protein>
<name>A0A6J4GJH9_9FLAO</name>
<dbReference type="InterPro" id="IPR024079">
    <property type="entry name" value="MetalloPept_cat_dom_sf"/>
</dbReference>
<sequence>MKYCFLILLCSFVSCTNARKESEVKKSKVIVIQPLGNFKADQAKNVLVQIKEINPDVVLRSAISFPENSYYKPRNRYRADSIIRFLSNTIGKDSVIVGLSNRDISTTKNGIEDWGVMGLGYRPGKSCVVSDFRMASKNRNQQFYKVVLHELGHTEGLPHCKTKTCLMRDAEGGNHLDEEKDFCEDCKSFLLKKGWNLI</sequence>